<dbReference type="InterPro" id="IPR012337">
    <property type="entry name" value="RNaseH-like_sf"/>
</dbReference>
<dbReference type="AlphaFoldDB" id="A0A914DD17"/>
<keyword evidence="1" id="KW-1185">Reference proteome</keyword>
<dbReference type="WBParaSite" id="ACRNAN_scaffold2365.g7780.t1">
    <property type="protein sequence ID" value="ACRNAN_scaffold2365.g7780.t1"/>
    <property type="gene ID" value="ACRNAN_scaffold2365.g7780"/>
</dbReference>
<evidence type="ECO:0000313" key="2">
    <source>
        <dbReference type="WBParaSite" id="ACRNAN_scaffold2365.g7780.t1"/>
    </source>
</evidence>
<dbReference type="SUPFAM" id="SSF53098">
    <property type="entry name" value="Ribonuclease H-like"/>
    <property type="match status" value="1"/>
</dbReference>
<dbReference type="InterPro" id="IPR036397">
    <property type="entry name" value="RNaseH_sf"/>
</dbReference>
<sequence>MEKNIAATSHHFVKHIGLPENRVMKVEKIERPEILADIEVNETEIFTREKSEFLKYNDSIIIFCDGCILQEKMGIGCWFGPKHPLNLSYHPNIIVPKDFGTNSDRYVFLSELLSVKMGLQRLRNSSYYNNEPVLVKTDSLNLIRSIERGYENYNFKGSFQEFVKEVQFFMERGIDVKFEFIGRIKKYENDKRSRFDMTGNRAVSYTLMH</sequence>
<dbReference type="GO" id="GO:0003676">
    <property type="term" value="F:nucleic acid binding"/>
    <property type="evidence" value="ECO:0007669"/>
    <property type="project" value="InterPro"/>
</dbReference>
<name>A0A914DD17_9BILA</name>
<accession>A0A914DD17</accession>
<dbReference type="Gene3D" id="3.30.420.10">
    <property type="entry name" value="Ribonuclease H-like superfamily/Ribonuclease H"/>
    <property type="match status" value="1"/>
</dbReference>
<evidence type="ECO:0000313" key="1">
    <source>
        <dbReference type="Proteomes" id="UP000887540"/>
    </source>
</evidence>
<reference evidence="2" key="1">
    <citation type="submission" date="2022-11" db="UniProtKB">
        <authorList>
            <consortium name="WormBaseParasite"/>
        </authorList>
    </citation>
    <scope>IDENTIFICATION</scope>
</reference>
<organism evidence="1 2">
    <name type="scientific">Acrobeloides nanus</name>
    <dbReference type="NCBI Taxonomy" id="290746"/>
    <lineage>
        <taxon>Eukaryota</taxon>
        <taxon>Metazoa</taxon>
        <taxon>Ecdysozoa</taxon>
        <taxon>Nematoda</taxon>
        <taxon>Chromadorea</taxon>
        <taxon>Rhabditida</taxon>
        <taxon>Tylenchina</taxon>
        <taxon>Cephalobomorpha</taxon>
        <taxon>Cephaloboidea</taxon>
        <taxon>Cephalobidae</taxon>
        <taxon>Acrobeloides</taxon>
    </lineage>
</organism>
<dbReference type="Proteomes" id="UP000887540">
    <property type="component" value="Unplaced"/>
</dbReference>
<protein>
    <submittedName>
        <fullName evidence="2">RNase H type-1 domain-containing protein</fullName>
    </submittedName>
</protein>
<proteinExistence type="predicted"/>